<evidence type="ECO:0008006" key="3">
    <source>
        <dbReference type="Google" id="ProtNLM"/>
    </source>
</evidence>
<feature type="transmembrane region" description="Helical" evidence="1">
    <location>
        <begin position="22"/>
        <end position="45"/>
    </location>
</feature>
<sequence length="217" mass="23201">MASSSDISVPVRKSIRTWLFNPFHYVAGGMALAVGLAFILAAGLIGSLSNSHFDGVLDFHTGTAAPLWIFLSEGLVDWIVLACLLLVGGKIISGSRVRVLDVFGTQALARFPTAVTAVFALLPGYRRYGLHLAARYVKTLPDVQTHAADPVMFALTILVTILMVIWMVVLMYRAYSVSCNVRGGKAVGVFIAALIVGEAISKVLVVALAHVARVNFS</sequence>
<reference evidence="2" key="1">
    <citation type="journal article" date="2014" name="Front. Microbiol.">
        <title>High frequency of phylogenetically diverse reductive dehalogenase-homologous genes in deep subseafloor sedimentary metagenomes.</title>
        <authorList>
            <person name="Kawai M."/>
            <person name="Futagami T."/>
            <person name="Toyoda A."/>
            <person name="Takaki Y."/>
            <person name="Nishi S."/>
            <person name="Hori S."/>
            <person name="Arai W."/>
            <person name="Tsubouchi T."/>
            <person name="Morono Y."/>
            <person name="Uchiyama I."/>
            <person name="Ito T."/>
            <person name="Fujiyama A."/>
            <person name="Inagaki F."/>
            <person name="Takami H."/>
        </authorList>
    </citation>
    <scope>NUCLEOTIDE SEQUENCE</scope>
    <source>
        <strain evidence="2">Expedition CK06-06</strain>
    </source>
</reference>
<feature type="transmembrane region" description="Helical" evidence="1">
    <location>
        <begin position="151"/>
        <end position="175"/>
    </location>
</feature>
<keyword evidence="1" id="KW-0812">Transmembrane</keyword>
<feature type="transmembrane region" description="Helical" evidence="1">
    <location>
        <begin position="187"/>
        <end position="212"/>
    </location>
</feature>
<accession>X0T4P3</accession>
<proteinExistence type="predicted"/>
<feature type="transmembrane region" description="Helical" evidence="1">
    <location>
        <begin position="65"/>
        <end position="87"/>
    </location>
</feature>
<dbReference type="EMBL" id="BARS01002175">
    <property type="protein sequence ID" value="GAF82326.1"/>
    <property type="molecule type" value="Genomic_DNA"/>
</dbReference>
<gene>
    <name evidence="2" type="ORF">S01H1_04083</name>
</gene>
<dbReference type="AlphaFoldDB" id="X0T4P3"/>
<organism evidence="2">
    <name type="scientific">marine sediment metagenome</name>
    <dbReference type="NCBI Taxonomy" id="412755"/>
    <lineage>
        <taxon>unclassified sequences</taxon>
        <taxon>metagenomes</taxon>
        <taxon>ecological metagenomes</taxon>
    </lineage>
</organism>
<feature type="transmembrane region" description="Helical" evidence="1">
    <location>
        <begin position="99"/>
        <end position="122"/>
    </location>
</feature>
<protein>
    <recommendedName>
        <fullName evidence="3">Yip1 domain-containing protein</fullName>
    </recommendedName>
</protein>
<keyword evidence="1" id="KW-0472">Membrane</keyword>
<name>X0T4P3_9ZZZZ</name>
<evidence type="ECO:0000256" key="1">
    <source>
        <dbReference type="SAM" id="Phobius"/>
    </source>
</evidence>
<keyword evidence="1" id="KW-1133">Transmembrane helix</keyword>
<evidence type="ECO:0000313" key="2">
    <source>
        <dbReference type="EMBL" id="GAF82326.1"/>
    </source>
</evidence>
<comment type="caution">
    <text evidence="2">The sequence shown here is derived from an EMBL/GenBank/DDBJ whole genome shotgun (WGS) entry which is preliminary data.</text>
</comment>